<keyword evidence="7" id="KW-0067">ATP-binding</keyword>
<keyword evidence="7 12" id="KW-0436">Ligase</keyword>
<feature type="binding site" evidence="7">
    <location>
        <begin position="156"/>
        <end position="157"/>
    </location>
    <ligand>
        <name>UDP-N-acetyl-alpha-D-muramoyl-L-alanyl-D-glutamate</name>
        <dbReference type="ChEBI" id="CHEBI:83900"/>
    </ligand>
</feature>
<comment type="cofactor">
    <cofactor evidence="7">
        <name>Mg(2+)</name>
        <dbReference type="ChEBI" id="CHEBI:18420"/>
    </cofactor>
</comment>
<keyword evidence="7" id="KW-0963">Cytoplasm</keyword>
<dbReference type="Gene3D" id="3.90.190.20">
    <property type="entry name" value="Mur ligase, C-terminal domain"/>
    <property type="match status" value="1"/>
</dbReference>
<proteinExistence type="inferred from homology"/>
<keyword evidence="6 7" id="KW-0961">Cell wall biogenesis/degradation</keyword>
<dbReference type="Pfam" id="PF02875">
    <property type="entry name" value="Mur_ligase_C"/>
    <property type="match status" value="1"/>
</dbReference>
<dbReference type="Pfam" id="PF01225">
    <property type="entry name" value="Mur_ligase"/>
    <property type="match status" value="1"/>
</dbReference>
<dbReference type="InterPro" id="IPR035911">
    <property type="entry name" value="MurE/MurF_N"/>
</dbReference>
<dbReference type="GO" id="GO:0071555">
    <property type="term" value="P:cell wall organization"/>
    <property type="evidence" value="ECO:0007669"/>
    <property type="project" value="UniProtKB-KW"/>
</dbReference>
<dbReference type="NCBIfam" id="NF001124">
    <property type="entry name" value="PRK00139.1-2"/>
    <property type="match status" value="1"/>
</dbReference>
<evidence type="ECO:0000256" key="3">
    <source>
        <dbReference type="ARBA" id="ARBA00022960"/>
    </source>
</evidence>
<dbReference type="UniPathway" id="UPA00219"/>
<feature type="binding site" evidence="7">
    <location>
        <position position="34"/>
    </location>
    <ligand>
        <name>UDP-N-acetyl-alpha-D-muramoyl-L-alanyl-D-glutamate</name>
        <dbReference type="ChEBI" id="CHEBI:83900"/>
    </ligand>
</feature>
<dbReference type="SUPFAM" id="SSF63418">
    <property type="entry name" value="MurE/MurF N-terminal domain"/>
    <property type="match status" value="1"/>
</dbReference>
<accession>A0A0M4DK93</accession>
<evidence type="ECO:0000256" key="7">
    <source>
        <dbReference type="HAMAP-Rule" id="MF_00208"/>
    </source>
</evidence>
<dbReference type="InterPro" id="IPR036615">
    <property type="entry name" value="Mur_ligase_C_dom_sf"/>
</dbReference>
<evidence type="ECO:0000313" key="12">
    <source>
        <dbReference type="EMBL" id="ALC17657.1"/>
    </source>
</evidence>
<dbReference type="NCBIfam" id="NF001126">
    <property type="entry name" value="PRK00139.1-4"/>
    <property type="match status" value="1"/>
</dbReference>
<sequence>MIDSMTISALIENLKGCLLKGAPDTEVTGLHYDSRTVEPGGAFFALRGQALDGHRFIDQALERGAKTIFLEKERELPPGVATVVVDDCRQVMAQVAAAFFGDPTADIPVVGVTGTNGKTTVTYLVEAILRAAGHRPAVFGTINYRFADQILSSLHTTPEAIDMLRGVAGFRRQGADALVMEVSSHALEQHRVSGVHFKVGVFTNLTPEHLDYHGNMDDYFASKTRLFTELLQKEGAVVNVEDPYGARLAGLLLSPLTCGSSADCAIYPLDVKTTLEGTSGTVDTPCGTVSFSSPLLGAFNLQNLLCAIGAGVALGLSAEVIGRGLSEAPQVPGRLERVDNGRGVMALVDYAHTGDALDKVLVTLAALAPRRMITVFGCGGDRDRSKRPVMGEIASRRSDLAVVTSDNPRTEDPDAIIAEVCAGVARVHRRPLTRAEAASGAKGYIVIPDRREAIAFAADVSRGGDLLLVAGKGHEDYQILGRERIHFDDREELSRALARVETTP</sequence>
<dbReference type="AlphaFoldDB" id="A0A0M4DK93"/>
<dbReference type="Proteomes" id="UP000057158">
    <property type="component" value="Chromosome"/>
</dbReference>
<dbReference type="InterPro" id="IPR005761">
    <property type="entry name" value="UDP-N-AcMur-Glu-dNH2Pim_ligase"/>
</dbReference>
<dbReference type="SUPFAM" id="SSF53623">
    <property type="entry name" value="MurD-like peptide ligases, catalytic domain"/>
    <property type="match status" value="1"/>
</dbReference>
<feature type="binding site" evidence="7">
    <location>
        <position position="382"/>
    </location>
    <ligand>
        <name>meso-2,6-diaminopimelate</name>
        <dbReference type="ChEBI" id="CHEBI:57791"/>
    </ligand>
</feature>
<feature type="binding site" evidence="7">
    <location>
        <position position="191"/>
    </location>
    <ligand>
        <name>UDP-N-acetyl-alpha-D-muramoyl-L-alanyl-D-glutamate</name>
        <dbReference type="ChEBI" id="CHEBI:83900"/>
    </ligand>
</feature>
<name>A0A0M4DK93_9BACT</name>
<dbReference type="GO" id="GO:0005524">
    <property type="term" value="F:ATP binding"/>
    <property type="evidence" value="ECO:0007669"/>
    <property type="project" value="UniProtKB-UniRule"/>
</dbReference>
<protein>
    <recommendedName>
        <fullName evidence="7">UDP-N-acetylmuramoyl-L-alanyl-D-glutamate--2,6-diaminopimelate ligase</fullName>
        <ecNumber evidence="7">6.3.2.13</ecNumber>
    </recommendedName>
    <alternativeName>
        <fullName evidence="7">Meso-A2pm-adding enzyme</fullName>
    </alternativeName>
    <alternativeName>
        <fullName evidence="7">Meso-diaminopimelate-adding enzyme</fullName>
    </alternativeName>
    <alternativeName>
        <fullName evidence="7">UDP-MurNAc-L-Ala-D-Glu:meso-diaminopimelate ligase</fullName>
    </alternativeName>
    <alternativeName>
        <fullName evidence="7">UDP-MurNAc-tripeptide synthetase</fullName>
    </alternativeName>
    <alternativeName>
        <fullName evidence="7">UDP-N-acetylmuramyl-tripeptide synthetase</fullName>
    </alternativeName>
</protein>
<dbReference type="GO" id="GO:0005737">
    <property type="term" value="C:cytoplasm"/>
    <property type="evidence" value="ECO:0007669"/>
    <property type="project" value="UniProtKB-SubCell"/>
</dbReference>
<dbReference type="PANTHER" id="PTHR23135">
    <property type="entry name" value="MUR LIGASE FAMILY MEMBER"/>
    <property type="match status" value="1"/>
</dbReference>
<keyword evidence="4 7" id="KW-0573">Peptidoglycan synthesis</keyword>
<evidence type="ECO:0000256" key="1">
    <source>
        <dbReference type="ARBA" id="ARBA00005898"/>
    </source>
</evidence>
<reference evidence="12 13" key="1">
    <citation type="submission" date="2015-07" db="EMBL/GenBank/DDBJ databases">
        <title>Isolation and Genomic Characterization of a Novel Halophilic Metal-Reducing Deltaproteobacterium from the Deep Subsurface.</title>
        <authorList>
            <person name="Badalamenti J.P."/>
            <person name="Summers Z.M."/>
            <person name="Gralnick J.A."/>
            <person name="Bond D.R."/>
        </authorList>
    </citation>
    <scope>NUCLEOTIDE SEQUENCE [LARGE SCALE GENOMIC DNA]</scope>
    <source>
        <strain evidence="12 13">WTL</strain>
    </source>
</reference>
<feature type="binding site" evidence="7">
    <location>
        <position position="471"/>
    </location>
    <ligand>
        <name>meso-2,6-diaminopimelate</name>
        <dbReference type="ChEBI" id="CHEBI:57791"/>
    </ligand>
</feature>
<dbReference type="EMBL" id="CP010802">
    <property type="protein sequence ID" value="ALC17657.1"/>
    <property type="molecule type" value="Genomic_DNA"/>
</dbReference>
<dbReference type="GO" id="GO:0000287">
    <property type="term" value="F:magnesium ion binding"/>
    <property type="evidence" value="ECO:0007669"/>
    <property type="project" value="UniProtKB-UniRule"/>
</dbReference>
<feature type="domain" description="Mur ligase N-terminal catalytic" evidence="9">
    <location>
        <begin position="26"/>
        <end position="99"/>
    </location>
</feature>
<evidence type="ECO:0000313" key="13">
    <source>
        <dbReference type="Proteomes" id="UP000057158"/>
    </source>
</evidence>
<dbReference type="SUPFAM" id="SSF53244">
    <property type="entry name" value="MurD-like peptide ligases, peptide-binding domain"/>
    <property type="match status" value="1"/>
</dbReference>
<evidence type="ECO:0000256" key="4">
    <source>
        <dbReference type="ARBA" id="ARBA00022984"/>
    </source>
</evidence>
<comment type="subcellular location">
    <subcellularLocation>
        <location evidence="7 8">Cytoplasm</location>
    </subcellularLocation>
</comment>
<feature type="modified residue" description="N6-carboxylysine" evidence="7">
    <location>
        <position position="223"/>
    </location>
</feature>
<feature type="binding site" evidence="7">
    <location>
        <position position="475"/>
    </location>
    <ligand>
        <name>meso-2,6-diaminopimelate</name>
        <dbReference type="ChEBI" id="CHEBI:57791"/>
    </ligand>
</feature>
<comment type="pathway">
    <text evidence="7 8">Cell wall biogenesis; peptidoglycan biosynthesis.</text>
</comment>
<feature type="domain" description="Mur ligase C-terminal" evidence="10">
    <location>
        <begin position="333"/>
        <end position="473"/>
    </location>
</feature>
<comment type="similarity">
    <text evidence="1 7">Belongs to the MurCDEF family. MurE subfamily.</text>
</comment>
<dbReference type="GO" id="GO:0009252">
    <property type="term" value="P:peptidoglycan biosynthetic process"/>
    <property type="evidence" value="ECO:0007669"/>
    <property type="project" value="UniProtKB-UniRule"/>
</dbReference>
<dbReference type="HAMAP" id="MF_00208">
    <property type="entry name" value="MurE"/>
    <property type="match status" value="1"/>
</dbReference>
<comment type="function">
    <text evidence="7">Catalyzes the addition of meso-diaminopimelic acid to the nucleotide precursor UDP-N-acetylmuramoyl-L-alanyl-D-glutamate (UMAG) in the biosynthesis of bacterial cell-wall peptidoglycan.</text>
</comment>
<organism evidence="12 13">
    <name type="scientific">Desulfuromonas soudanensis</name>
    <dbReference type="NCBI Taxonomy" id="1603606"/>
    <lineage>
        <taxon>Bacteria</taxon>
        <taxon>Pseudomonadati</taxon>
        <taxon>Thermodesulfobacteriota</taxon>
        <taxon>Desulfuromonadia</taxon>
        <taxon>Desulfuromonadales</taxon>
        <taxon>Desulfuromonadaceae</taxon>
        <taxon>Desulfuromonas</taxon>
    </lineage>
</organism>
<dbReference type="Gene3D" id="3.40.1190.10">
    <property type="entry name" value="Mur-like, catalytic domain"/>
    <property type="match status" value="1"/>
</dbReference>
<keyword evidence="5 7" id="KW-0131">Cell cycle</keyword>
<evidence type="ECO:0000259" key="10">
    <source>
        <dbReference type="Pfam" id="PF02875"/>
    </source>
</evidence>
<comment type="catalytic activity">
    <reaction evidence="7">
        <text>UDP-N-acetyl-alpha-D-muramoyl-L-alanyl-D-glutamate + meso-2,6-diaminopimelate + ATP = UDP-N-acetyl-alpha-D-muramoyl-L-alanyl-gamma-D-glutamyl-meso-2,6-diaminopimelate + ADP + phosphate + H(+)</text>
        <dbReference type="Rhea" id="RHEA:23676"/>
        <dbReference type="ChEBI" id="CHEBI:15378"/>
        <dbReference type="ChEBI" id="CHEBI:30616"/>
        <dbReference type="ChEBI" id="CHEBI:43474"/>
        <dbReference type="ChEBI" id="CHEBI:57791"/>
        <dbReference type="ChEBI" id="CHEBI:83900"/>
        <dbReference type="ChEBI" id="CHEBI:83905"/>
        <dbReference type="ChEBI" id="CHEBI:456216"/>
        <dbReference type="EC" id="6.3.2.13"/>
    </reaction>
</comment>
<comment type="caution">
    <text evidence="7">Lacks conserved residue(s) required for the propagation of feature annotation.</text>
</comment>
<dbReference type="EC" id="6.3.2.13" evidence="7"/>
<dbReference type="GO" id="GO:0051301">
    <property type="term" value="P:cell division"/>
    <property type="evidence" value="ECO:0007669"/>
    <property type="project" value="UniProtKB-KW"/>
</dbReference>
<evidence type="ECO:0000256" key="8">
    <source>
        <dbReference type="RuleBase" id="RU004135"/>
    </source>
</evidence>
<dbReference type="InterPro" id="IPR036565">
    <property type="entry name" value="Mur-like_cat_sf"/>
</dbReference>
<dbReference type="InterPro" id="IPR004101">
    <property type="entry name" value="Mur_ligase_C"/>
</dbReference>
<comment type="PTM">
    <text evidence="7">Carboxylation is probably crucial for Mg(2+) binding and, consequently, for the gamma-phosphate positioning of ATP.</text>
</comment>
<dbReference type="InterPro" id="IPR000713">
    <property type="entry name" value="Mur_ligase_N"/>
</dbReference>
<feature type="binding site" evidence="7">
    <location>
        <position position="183"/>
    </location>
    <ligand>
        <name>UDP-N-acetyl-alpha-D-muramoyl-L-alanyl-D-glutamate</name>
        <dbReference type="ChEBI" id="CHEBI:83900"/>
    </ligand>
</feature>
<feature type="binding site" evidence="7">
    <location>
        <begin position="114"/>
        <end position="120"/>
    </location>
    <ligand>
        <name>ATP</name>
        <dbReference type="ChEBI" id="CHEBI:30616"/>
    </ligand>
</feature>
<dbReference type="InterPro" id="IPR013221">
    <property type="entry name" value="Mur_ligase_cen"/>
</dbReference>
<evidence type="ECO:0000256" key="5">
    <source>
        <dbReference type="ARBA" id="ARBA00023306"/>
    </source>
</evidence>
<keyword evidence="3 7" id="KW-0133">Cell shape</keyword>
<keyword evidence="2 7" id="KW-0132">Cell division</keyword>
<feature type="binding site" evidence="7">
    <location>
        <position position="189"/>
    </location>
    <ligand>
        <name>UDP-N-acetyl-alpha-D-muramoyl-L-alanyl-D-glutamate</name>
        <dbReference type="ChEBI" id="CHEBI:83900"/>
    </ligand>
</feature>
<feature type="domain" description="Mur ligase central" evidence="11">
    <location>
        <begin position="112"/>
        <end position="310"/>
    </location>
</feature>
<keyword evidence="7" id="KW-0460">Magnesium</keyword>
<feature type="short sequence motif" description="Meso-diaminopimelate recognition motif" evidence="7">
    <location>
        <begin position="406"/>
        <end position="409"/>
    </location>
</feature>
<feature type="binding site" evidence="7">
    <location>
        <begin position="406"/>
        <end position="409"/>
    </location>
    <ligand>
        <name>meso-2,6-diaminopimelate</name>
        <dbReference type="ChEBI" id="CHEBI:57791"/>
    </ligand>
</feature>
<evidence type="ECO:0000256" key="6">
    <source>
        <dbReference type="ARBA" id="ARBA00023316"/>
    </source>
</evidence>
<gene>
    <name evidence="7 12" type="primary">murE</name>
    <name evidence="12" type="ORF">DSOUD_2929</name>
</gene>
<evidence type="ECO:0000256" key="2">
    <source>
        <dbReference type="ARBA" id="ARBA00022618"/>
    </source>
</evidence>
<dbReference type="Gene3D" id="3.40.1390.10">
    <property type="entry name" value="MurE/MurF, N-terminal domain"/>
    <property type="match status" value="1"/>
</dbReference>
<evidence type="ECO:0000259" key="9">
    <source>
        <dbReference type="Pfam" id="PF01225"/>
    </source>
</evidence>
<dbReference type="PATRIC" id="fig|1603606.3.peg.3157"/>
<dbReference type="STRING" id="1603606.DSOUD_2929"/>
<dbReference type="GO" id="GO:0008765">
    <property type="term" value="F:UDP-N-acetylmuramoylalanyl-D-glutamate-2,6-diaminopimelate ligase activity"/>
    <property type="evidence" value="ECO:0007669"/>
    <property type="project" value="UniProtKB-UniRule"/>
</dbReference>
<dbReference type="Pfam" id="PF08245">
    <property type="entry name" value="Mur_ligase_M"/>
    <property type="match status" value="1"/>
</dbReference>
<dbReference type="NCBIfam" id="TIGR01085">
    <property type="entry name" value="murE"/>
    <property type="match status" value="1"/>
</dbReference>
<dbReference type="PANTHER" id="PTHR23135:SF4">
    <property type="entry name" value="UDP-N-ACETYLMURAMOYL-L-ALANYL-D-GLUTAMATE--2,6-DIAMINOPIMELATE LIGASE MURE HOMOLOG, CHLOROPLASTIC"/>
    <property type="match status" value="1"/>
</dbReference>
<dbReference type="GO" id="GO:0008360">
    <property type="term" value="P:regulation of cell shape"/>
    <property type="evidence" value="ECO:0007669"/>
    <property type="project" value="UniProtKB-KW"/>
</dbReference>
<evidence type="ECO:0000259" key="11">
    <source>
        <dbReference type="Pfam" id="PF08245"/>
    </source>
</evidence>
<dbReference type="KEGG" id="des:DSOUD_2929"/>
<keyword evidence="7" id="KW-0547">Nucleotide-binding</keyword>
<keyword evidence="13" id="KW-1185">Reference proteome</keyword>